<dbReference type="AlphaFoldDB" id="A0A4C1TAP7"/>
<keyword evidence="2" id="KW-1185">Reference proteome</keyword>
<protein>
    <submittedName>
        <fullName evidence="1">Uncharacterized protein</fullName>
    </submittedName>
</protein>
<reference evidence="1 2" key="1">
    <citation type="journal article" date="2019" name="Commun. Biol.">
        <title>The bagworm genome reveals a unique fibroin gene that provides high tensile strength.</title>
        <authorList>
            <person name="Kono N."/>
            <person name="Nakamura H."/>
            <person name="Ohtoshi R."/>
            <person name="Tomita M."/>
            <person name="Numata K."/>
            <person name="Arakawa K."/>
        </authorList>
    </citation>
    <scope>NUCLEOTIDE SEQUENCE [LARGE SCALE GENOMIC DNA]</scope>
</reference>
<name>A0A4C1TAP7_EUMVA</name>
<evidence type="ECO:0000313" key="2">
    <source>
        <dbReference type="Proteomes" id="UP000299102"/>
    </source>
</evidence>
<accession>A0A4C1TAP7</accession>
<comment type="caution">
    <text evidence="1">The sequence shown here is derived from an EMBL/GenBank/DDBJ whole genome shotgun (WGS) entry which is preliminary data.</text>
</comment>
<organism evidence="1 2">
    <name type="scientific">Eumeta variegata</name>
    <name type="common">Bagworm moth</name>
    <name type="synonym">Eumeta japonica</name>
    <dbReference type="NCBI Taxonomy" id="151549"/>
    <lineage>
        <taxon>Eukaryota</taxon>
        <taxon>Metazoa</taxon>
        <taxon>Ecdysozoa</taxon>
        <taxon>Arthropoda</taxon>
        <taxon>Hexapoda</taxon>
        <taxon>Insecta</taxon>
        <taxon>Pterygota</taxon>
        <taxon>Neoptera</taxon>
        <taxon>Endopterygota</taxon>
        <taxon>Lepidoptera</taxon>
        <taxon>Glossata</taxon>
        <taxon>Ditrysia</taxon>
        <taxon>Tineoidea</taxon>
        <taxon>Psychidae</taxon>
        <taxon>Oiketicinae</taxon>
        <taxon>Eumeta</taxon>
    </lineage>
</organism>
<dbReference type="EMBL" id="BGZK01000040">
    <property type="protein sequence ID" value="GBP10381.1"/>
    <property type="molecule type" value="Genomic_DNA"/>
</dbReference>
<sequence length="147" mass="15848">MSSQECPQNGSRGLFRKPLIKTDAIGLTLLFASAPNRLANCYLKSLAAFRNDDNVPPYIEVLYDPCCFSAGTPLTLVISDTNKTSQASPEALNLVMDSVIPRILSSNANLVHQTVTTIGSYEGVMYLGPSVRSICTSSKVTRPHVAL</sequence>
<gene>
    <name evidence="1" type="ORF">EVAR_5692_1</name>
</gene>
<evidence type="ECO:0000313" key="1">
    <source>
        <dbReference type="EMBL" id="GBP10381.1"/>
    </source>
</evidence>
<dbReference type="Proteomes" id="UP000299102">
    <property type="component" value="Unassembled WGS sequence"/>
</dbReference>
<proteinExistence type="predicted"/>